<dbReference type="InterPro" id="IPR004090">
    <property type="entry name" value="Chemotax_Me-accpt_rcpt"/>
</dbReference>
<organism evidence="11 12">
    <name type="scientific">Brevibacillus borstelensis AK1</name>
    <dbReference type="NCBI Taxonomy" id="1300222"/>
    <lineage>
        <taxon>Bacteria</taxon>
        <taxon>Bacillati</taxon>
        <taxon>Bacillota</taxon>
        <taxon>Bacilli</taxon>
        <taxon>Bacillales</taxon>
        <taxon>Paenibacillaceae</taxon>
        <taxon>Brevibacillus</taxon>
    </lineage>
</organism>
<evidence type="ECO:0000256" key="7">
    <source>
        <dbReference type="SAM" id="Coils"/>
    </source>
</evidence>
<dbReference type="SMART" id="SM00304">
    <property type="entry name" value="HAMP"/>
    <property type="match status" value="1"/>
</dbReference>
<protein>
    <submittedName>
        <fullName evidence="11">Methyl-accepting chemotaxis sensory transducer</fullName>
    </submittedName>
</protein>
<evidence type="ECO:0000259" key="10">
    <source>
        <dbReference type="PROSITE" id="PS50885"/>
    </source>
</evidence>
<dbReference type="Pfam" id="PF12729">
    <property type="entry name" value="4HB_MCP_1"/>
    <property type="match status" value="1"/>
</dbReference>
<dbReference type="AlphaFoldDB" id="M8D4L0"/>
<dbReference type="SUPFAM" id="SSF58104">
    <property type="entry name" value="Methyl-accepting chemotaxis protein (MCP) signaling domain"/>
    <property type="match status" value="1"/>
</dbReference>
<dbReference type="Pfam" id="PF00015">
    <property type="entry name" value="MCPsignal"/>
    <property type="match status" value="1"/>
</dbReference>
<dbReference type="Gene3D" id="1.10.287.950">
    <property type="entry name" value="Methyl-accepting chemotaxis protein"/>
    <property type="match status" value="1"/>
</dbReference>
<feature type="domain" description="HAMP" evidence="10">
    <location>
        <begin position="206"/>
        <end position="259"/>
    </location>
</feature>
<dbReference type="GO" id="GO:0004888">
    <property type="term" value="F:transmembrane signaling receptor activity"/>
    <property type="evidence" value="ECO:0007669"/>
    <property type="project" value="InterPro"/>
</dbReference>
<dbReference type="GO" id="GO:0007165">
    <property type="term" value="P:signal transduction"/>
    <property type="evidence" value="ECO:0007669"/>
    <property type="project" value="UniProtKB-KW"/>
</dbReference>
<accession>M8D4L0</accession>
<dbReference type="FunFam" id="1.10.287.950:FF:000001">
    <property type="entry name" value="Methyl-accepting chemotaxis sensory transducer"/>
    <property type="match status" value="1"/>
</dbReference>
<dbReference type="EMBL" id="APBN01000009">
    <property type="protein sequence ID" value="EMT51214.1"/>
    <property type="molecule type" value="Genomic_DNA"/>
</dbReference>
<dbReference type="RefSeq" id="WP_003390041.1">
    <property type="nucleotide sequence ID" value="NZ_APBN01000009.1"/>
</dbReference>
<dbReference type="Pfam" id="PF00672">
    <property type="entry name" value="HAMP"/>
    <property type="match status" value="1"/>
</dbReference>
<dbReference type="STRING" id="1300222.I532_18377"/>
<evidence type="ECO:0000256" key="5">
    <source>
        <dbReference type="ARBA" id="ARBA00029447"/>
    </source>
</evidence>
<keyword evidence="4 6" id="KW-0807">Transducer</keyword>
<keyword evidence="8" id="KW-1133">Transmembrane helix</keyword>
<dbReference type="OrthoDB" id="107771at2"/>
<proteinExistence type="inferred from homology"/>
<comment type="subcellular location">
    <subcellularLocation>
        <location evidence="1">Cell membrane</location>
    </subcellularLocation>
</comment>
<sequence length="564" mass="60770">MRTTIGTKLIAGFVSVALLLAVTAGVAYYYFDKVNDSYSDLVGRRAVILSSALKIQVLTIKQSNSLRGYLMTADSQFLNSLQADDEQLRGIIRETESLIHRQEDKETVDTFMRLYDQYQKEAQELLQMVKQKEDGSKLMESYMKEILPLASQLEPTIEQIVTGQQELMAEGSLVNQRTVSGATASLVGFSAGALILSILIGYLISRLISKPIRQIAALAEQVATGDLTREDLHVKNRDEIGDLAHSFNRMAGNLRDLIRQINVSAEGVAASSEELSASAEQTSRASEAISCGIQEVVVTAEKQARSVEESVAAMDQMAMGIQHIADQTEATSSLSVQAAQKSEEGNRTIQRAVKQMDSLDATIGHLAKAVQEMDAHSMQVGKIVGVISEIAAQTNLLALNAAIEAARAGEHGRGFAVVADEVRKLAEESARSADQITGLIGSMQQNTKQTVEKMQQGITEVEEGIQTVNMAGDQFGEIKQFIEQVTERIQAISAAIKQISASSEHVTQTAHMIGEGAKTVAASSQTVSGASEEQLAGVEEVSSSAASLAKMAEELRCLVASFRV</sequence>
<dbReference type="InterPro" id="IPR003660">
    <property type="entry name" value="HAMP_dom"/>
</dbReference>
<keyword evidence="3 8" id="KW-0472">Membrane</keyword>
<dbReference type="PANTHER" id="PTHR32089">
    <property type="entry name" value="METHYL-ACCEPTING CHEMOTAXIS PROTEIN MCPB"/>
    <property type="match status" value="1"/>
</dbReference>
<dbReference type="GO" id="GO:0006935">
    <property type="term" value="P:chemotaxis"/>
    <property type="evidence" value="ECO:0007669"/>
    <property type="project" value="InterPro"/>
</dbReference>
<feature type="transmembrane region" description="Helical" evidence="8">
    <location>
        <begin position="9"/>
        <end position="31"/>
    </location>
</feature>
<keyword evidence="8" id="KW-0812">Transmembrane</keyword>
<evidence type="ECO:0000256" key="3">
    <source>
        <dbReference type="ARBA" id="ARBA00023136"/>
    </source>
</evidence>
<feature type="coiled-coil region" evidence="7">
    <location>
        <begin position="108"/>
        <end position="135"/>
    </location>
</feature>
<dbReference type="PROSITE" id="PS50111">
    <property type="entry name" value="CHEMOTAXIS_TRANSDUC_2"/>
    <property type="match status" value="1"/>
</dbReference>
<dbReference type="PATRIC" id="fig|1300222.3.peg.3855"/>
<name>M8D4L0_9BACL</name>
<dbReference type="InterPro" id="IPR004089">
    <property type="entry name" value="MCPsignal_dom"/>
</dbReference>
<evidence type="ECO:0000256" key="2">
    <source>
        <dbReference type="ARBA" id="ARBA00022475"/>
    </source>
</evidence>
<dbReference type="PROSITE" id="PS50885">
    <property type="entry name" value="HAMP"/>
    <property type="match status" value="1"/>
</dbReference>
<dbReference type="GeneID" id="89497959"/>
<evidence type="ECO:0000313" key="12">
    <source>
        <dbReference type="Proteomes" id="UP000012081"/>
    </source>
</evidence>
<gene>
    <name evidence="11" type="ORF">I532_18377</name>
</gene>
<dbReference type="CDD" id="cd06225">
    <property type="entry name" value="HAMP"/>
    <property type="match status" value="1"/>
</dbReference>
<evidence type="ECO:0000256" key="6">
    <source>
        <dbReference type="PROSITE-ProRule" id="PRU00284"/>
    </source>
</evidence>
<dbReference type="SMART" id="SM00283">
    <property type="entry name" value="MA"/>
    <property type="match status" value="1"/>
</dbReference>
<dbReference type="Proteomes" id="UP000012081">
    <property type="component" value="Unassembled WGS sequence"/>
</dbReference>
<keyword evidence="12" id="KW-1185">Reference proteome</keyword>
<dbReference type="Gene3D" id="6.10.340.10">
    <property type="match status" value="1"/>
</dbReference>
<feature type="transmembrane region" description="Helical" evidence="8">
    <location>
        <begin position="182"/>
        <end position="204"/>
    </location>
</feature>
<dbReference type="CDD" id="cd11386">
    <property type="entry name" value="MCP_signal"/>
    <property type="match status" value="1"/>
</dbReference>
<evidence type="ECO:0000256" key="4">
    <source>
        <dbReference type="ARBA" id="ARBA00023224"/>
    </source>
</evidence>
<evidence type="ECO:0000259" key="9">
    <source>
        <dbReference type="PROSITE" id="PS50111"/>
    </source>
</evidence>
<dbReference type="GO" id="GO:0005886">
    <property type="term" value="C:plasma membrane"/>
    <property type="evidence" value="ECO:0007669"/>
    <property type="project" value="UniProtKB-SubCell"/>
</dbReference>
<evidence type="ECO:0000256" key="8">
    <source>
        <dbReference type="SAM" id="Phobius"/>
    </source>
</evidence>
<comment type="caution">
    <text evidence="11">The sequence shown here is derived from an EMBL/GenBank/DDBJ whole genome shotgun (WGS) entry which is preliminary data.</text>
</comment>
<dbReference type="PRINTS" id="PR00260">
    <property type="entry name" value="CHEMTRNSDUCR"/>
</dbReference>
<dbReference type="InterPro" id="IPR024478">
    <property type="entry name" value="HlyB_4HB_MCP"/>
</dbReference>
<evidence type="ECO:0000313" key="11">
    <source>
        <dbReference type="EMBL" id="EMT51214.1"/>
    </source>
</evidence>
<dbReference type="PANTHER" id="PTHR32089:SF112">
    <property type="entry name" value="LYSOZYME-LIKE PROTEIN-RELATED"/>
    <property type="match status" value="1"/>
</dbReference>
<comment type="similarity">
    <text evidence="5">Belongs to the methyl-accepting chemotaxis (MCP) protein family.</text>
</comment>
<keyword evidence="7" id="KW-0175">Coiled coil</keyword>
<reference evidence="11 12" key="1">
    <citation type="submission" date="2013-03" db="EMBL/GenBank/DDBJ databases">
        <title>Assembly of a new bacterial strain Brevibacillus borstelensis AK1.</title>
        <authorList>
            <person name="Rajan I."/>
            <person name="PoliReddy D."/>
            <person name="Sugumar T."/>
            <person name="Rathinam K."/>
            <person name="Alqarawi S."/>
            <person name="Khalil A.B."/>
            <person name="Sivakumar N."/>
        </authorList>
    </citation>
    <scope>NUCLEOTIDE SEQUENCE [LARGE SCALE GENOMIC DNA]</scope>
    <source>
        <strain evidence="11 12">AK1</strain>
    </source>
</reference>
<evidence type="ECO:0000256" key="1">
    <source>
        <dbReference type="ARBA" id="ARBA00004236"/>
    </source>
</evidence>
<feature type="domain" description="Methyl-accepting transducer" evidence="9">
    <location>
        <begin position="278"/>
        <end position="514"/>
    </location>
</feature>
<keyword evidence="2" id="KW-1003">Cell membrane</keyword>